<name>A0A5S9F5D0_UABAM</name>
<keyword evidence="2" id="KW-1185">Reference proteome</keyword>
<dbReference type="EMBL" id="AP019860">
    <property type="protein sequence ID" value="BBM86706.1"/>
    <property type="molecule type" value="Genomic_DNA"/>
</dbReference>
<dbReference type="InterPro" id="IPR012677">
    <property type="entry name" value="Nucleotide-bd_a/b_plait_sf"/>
</dbReference>
<dbReference type="PANTHER" id="PTHR37474">
    <property type="entry name" value="RNA LIGASE/CYCLIC NUCLEOTIDE PHOSPHODIESTERASE"/>
    <property type="match status" value="1"/>
</dbReference>
<proteinExistence type="predicted"/>
<organism evidence="1 2">
    <name type="scientific">Uabimicrobium amorphum</name>
    <dbReference type="NCBI Taxonomy" id="2596890"/>
    <lineage>
        <taxon>Bacteria</taxon>
        <taxon>Pseudomonadati</taxon>
        <taxon>Planctomycetota</taxon>
        <taxon>Candidatus Uabimicrobiia</taxon>
        <taxon>Candidatus Uabimicrobiales</taxon>
        <taxon>Candidatus Uabimicrobiaceae</taxon>
        <taxon>Candidatus Uabimicrobium</taxon>
    </lineage>
</organism>
<dbReference type="Pfam" id="PF13563">
    <property type="entry name" value="2_5_RNA_ligase2"/>
    <property type="match status" value="1"/>
</dbReference>
<dbReference type="Gene3D" id="3.90.1140.10">
    <property type="entry name" value="Cyclic phosphodiesterase"/>
    <property type="match status" value="1"/>
</dbReference>
<evidence type="ECO:0000313" key="1">
    <source>
        <dbReference type="EMBL" id="BBM86706.1"/>
    </source>
</evidence>
<dbReference type="InterPro" id="IPR009097">
    <property type="entry name" value="Cyclic_Pdiesterase"/>
</dbReference>
<sequence>MVDKSMTTGVKGLTKILMPSQHWKTNNIHQLRFDLTVGWPPKLEAPHITLLDPIAADDRFEDMRKHLCEALKDFPVFTVKLSKFDFFRHRRRGYTLYLVPEVNPQNALRELQSAISTACTNLHFLENKISRGFNPHVSIAKIADEKTLHNTMEKLQKNWKPIEFQVQEIYIMSKLLHDTVVRHVVPFSANTTPNFSPIPFSQYGQHSININHVPLGTTKKQLLNTFQQLDALKARVTFKTTGSQKQKGWGHVIFPSKEKRDQALHHDFYIDENLLEIFPCD</sequence>
<dbReference type="KEGG" id="uam:UABAM_05093"/>
<reference evidence="1 2" key="1">
    <citation type="submission" date="2019-08" db="EMBL/GenBank/DDBJ databases">
        <title>Complete genome sequence of Candidatus Uab amorphum.</title>
        <authorList>
            <person name="Shiratori T."/>
            <person name="Suzuki S."/>
            <person name="Kakizawa Y."/>
            <person name="Ishida K."/>
        </authorList>
    </citation>
    <scope>NUCLEOTIDE SEQUENCE [LARGE SCALE GENOMIC DNA]</scope>
    <source>
        <strain evidence="1 2">SRT547</strain>
    </source>
</reference>
<dbReference type="Proteomes" id="UP000326354">
    <property type="component" value="Chromosome"/>
</dbReference>
<dbReference type="GO" id="GO:0003676">
    <property type="term" value="F:nucleic acid binding"/>
    <property type="evidence" value="ECO:0007669"/>
    <property type="project" value="InterPro"/>
</dbReference>
<dbReference type="PANTHER" id="PTHR37474:SF1">
    <property type="entry name" value="2'-5' RNA LIGASE FAMILY PROTEIN"/>
    <property type="match status" value="1"/>
</dbReference>
<accession>A0A5S9F5D0</accession>
<evidence type="ECO:0000313" key="2">
    <source>
        <dbReference type="Proteomes" id="UP000326354"/>
    </source>
</evidence>
<dbReference type="Gene3D" id="3.30.70.330">
    <property type="match status" value="1"/>
</dbReference>
<dbReference type="InterPro" id="IPR035979">
    <property type="entry name" value="RBD_domain_sf"/>
</dbReference>
<protein>
    <submittedName>
        <fullName evidence="1">RNA 2',3'-cyclic phosphodiesterase</fullName>
    </submittedName>
</protein>
<dbReference type="SUPFAM" id="SSF54928">
    <property type="entry name" value="RNA-binding domain, RBD"/>
    <property type="match status" value="1"/>
</dbReference>
<gene>
    <name evidence="1" type="ORF">UABAM_05093</name>
</gene>
<dbReference type="RefSeq" id="WP_173013567.1">
    <property type="nucleotide sequence ID" value="NZ_AP019860.1"/>
</dbReference>
<dbReference type="SUPFAM" id="SSF55144">
    <property type="entry name" value="LigT-like"/>
    <property type="match status" value="1"/>
</dbReference>
<dbReference type="AlphaFoldDB" id="A0A5S9F5D0"/>
<dbReference type="CDD" id="cd00590">
    <property type="entry name" value="RRM_SF"/>
    <property type="match status" value="1"/>
</dbReference>